<keyword evidence="3 8" id="KW-0732">Signal</keyword>
<dbReference type="InterPro" id="IPR036709">
    <property type="entry name" value="Autotransporte_beta_dom_sf"/>
</dbReference>
<evidence type="ECO:0000256" key="1">
    <source>
        <dbReference type="ARBA" id="ARBA00011073"/>
    </source>
</evidence>
<dbReference type="STRING" id="84531.LA76x_3180"/>
<feature type="active site" description="Charge relay system" evidence="6">
    <location>
        <position position="314"/>
    </location>
</feature>
<feature type="active site" description="Charge relay system" evidence="6">
    <location>
        <position position="89"/>
    </location>
</feature>
<dbReference type="Gene3D" id="2.40.128.130">
    <property type="entry name" value="Autotransporter beta-domain"/>
    <property type="match status" value="1"/>
</dbReference>
<dbReference type="InterPro" id="IPR023827">
    <property type="entry name" value="Peptidase_S8_Asp-AS"/>
</dbReference>
<dbReference type="GO" id="GO:0006508">
    <property type="term" value="P:proteolysis"/>
    <property type="evidence" value="ECO:0007669"/>
    <property type="project" value="UniProtKB-KW"/>
</dbReference>
<dbReference type="Pfam" id="PF12951">
    <property type="entry name" value="PATR"/>
    <property type="match status" value="1"/>
</dbReference>
<dbReference type="InterPro" id="IPR034061">
    <property type="entry name" value="Peptidases_S8_Autotransporter"/>
</dbReference>
<dbReference type="InterPro" id="IPR050131">
    <property type="entry name" value="Peptidase_S8_subtilisin-like"/>
</dbReference>
<proteinExistence type="inferred from homology"/>
<sequence>MKRFGPAARCSSRLALCALSLAILSACGGGGGGGDAVRPTPPPATPPPTPPPAPNPAQPAVDAHLALTNTRAAHALGLTGQGVRIGVVDSGVRRTHPALAGRVGPMLIYTDPRTNNHAIDDVLGHGTYVAQIAAGTAVSSWPGGIAPGASIVSARILSDVRPSDDGSGQGNEARDAGGLDIVSRDLMNAGVRIMNNSWGGLYWTGDNVTLSFINAYKPFIDNGGLVVFATGNEGKPQPSDNASLPSQGAGANLLERGWIAAAALDSNNPTQLASYSNACGIAMNYCLVAPGNVIATGVNDPVGSPTYWFVQGTSFAAPQVSGAAALVWQAFPYFNNDLVRQTLLGNTKDLGAPGVDPVFGQGLLDVGASVRGPHRLDWGDVRVSFDGSSTWSNPLSGTGGLIKEGSGTLRLDSTTAHTYTGTTDVAGGVLRLADNASTVSPTTVRAGATLVGGNGARIGNRVDNQGAVRVEGASLRVDSYQQSAAGQLQFFIGSKLEVTGNASLAGNAHVLGQLPGYTRSSREVFVNAGSISGAFASLTTASNVFLVAVPGYSSTQAWLDIVSLNITAAAQAMGVQGAAAAAAERVDGAFDELDRNTVVSGGPGAQGAFSAAAGALQQSATPEIAKRSLASLSGELHSADAAFAMMAIEGNRRALESRLDAQYLHPSDGAWADRIDAQRATAGRFDLDANGWIVGHDRRQGALRYGAALSQTDGYARHELRRDRERNRQIEGQFYAAWNRGGHFLLGRAALGRMERDLEREVMLGAADFGVGTRYANRYLQLDAQLGHRFEGANGMITPYVGVQSVRLDRSGFDEPGAAGFGLRAGDSTLSATQALLGARMQREWRLGSALLTLDGRAEWQRTLAQSDDFIDARFTALDVWSPIASEPLARDVGVFGLGLSTRFGRGSVLRFDFDQRRERGEDYLRAFASWTVPF</sequence>
<dbReference type="SMART" id="SM00869">
    <property type="entry name" value="Autotransporter"/>
    <property type="match status" value="1"/>
</dbReference>
<dbReference type="GO" id="GO:0004252">
    <property type="term" value="F:serine-type endopeptidase activity"/>
    <property type="evidence" value="ECO:0007669"/>
    <property type="project" value="UniProtKB-UniRule"/>
</dbReference>
<evidence type="ECO:0000313" key="10">
    <source>
        <dbReference type="EMBL" id="ALN81308.1"/>
    </source>
</evidence>
<dbReference type="RefSeq" id="WP_057918395.1">
    <property type="nucleotide sequence ID" value="NZ_CP011129.1"/>
</dbReference>
<dbReference type="eggNOG" id="COG1404">
    <property type="taxonomic scope" value="Bacteria"/>
</dbReference>
<dbReference type="InterPro" id="IPR036852">
    <property type="entry name" value="Peptidase_S8/S53_dom_sf"/>
</dbReference>
<dbReference type="PROSITE" id="PS00136">
    <property type="entry name" value="SUBTILASE_ASP"/>
    <property type="match status" value="1"/>
</dbReference>
<feature type="signal peptide" evidence="8">
    <location>
        <begin position="1"/>
        <end position="28"/>
    </location>
</feature>
<dbReference type="InterPro" id="IPR015500">
    <property type="entry name" value="Peptidase_S8_subtilisin-rel"/>
</dbReference>
<keyword evidence="2 6" id="KW-0645">Protease</keyword>
<accession>A0A0S2FCQ4</accession>
<dbReference type="PATRIC" id="fig|84531.8.peg.3196"/>
<name>A0A0S2FCQ4_LYSAN</name>
<dbReference type="PROSITE" id="PS51208">
    <property type="entry name" value="AUTOTRANSPORTER"/>
    <property type="match status" value="1"/>
</dbReference>
<evidence type="ECO:0000256" key="6">
    <source>
        <dbReference type="PROSITE-ProRule" id="PRU01240"/>
    </source>
</evidence>
<dbReference type="Pfam" id="PF03797">
    <property type="entry name" value="Autotransporter"/>
    <property type="match status" value="1"/>
</dbReference>
<dbReference type="PROSITE" id="PS51257">
    <property type="entry name" value="PROKAR_LIPOPROTEIN"/>
    <property type="match status" value="1"/>
</dbReference>
<feature type="chain" id="PRO_5006597216" evidence="8">
    <location>
        <begin position="29"/>
        <end position="935"/>
    </location>
</feature>
<evidence type="ECO:0000313" key="11">
    <source>
        <dbReference type="Proteomes" id="UP000060787"/>
    </source>
</evidence>
<dbReference type="Pfam" id="PF00082">
    <property type="entry name" value="Peptidase_S8"/>
    <property type="match status" value="1"/>
</dbReference>
<dbReference type="PANTHER" id="PTHR43806">
    <property type="entry name" value="PEPTIDASE S8"/>
    <property type="match status" value="1"/>
</dbReference>
<evidence type="ECO:0000256" key="2">
    <source>
        <dbReference type="ARBA" id="ARBA00022670"/>
    </source>
</evidence>
<protein>
    <submittedName>
        <fullName evidence="10">Autotransporter beta-domain protein</fullName>
    </submittedName>
</protein>
<dbReference type="Gene3D" id="3.40.50.200">
    <property type="entry name" value="Peptidase S8/S53 domain"/>
    <property type="match status" value="1"/>
</dbReference>
<dbReference type="KEGG" id="lab:LA76x_3180"/>
<dbReference type="EMBL" id="CP011129">
    <property type="protein sequence ID" value="ALN81308.1"/>
    <property type="molecule type" value="Genomic_DNA"/>
</dbReference>
<evidence type="ECO:0000256" key="5">
    <source>
        <dbReference type="ARBA" id="ARBA00022825"/>
    </source>
</evidence>
<dbReference type="AlphaFoldDB" id="A0A0S2FCQ4"/>
<feature type="compositionally biased region" description="Pro residues" evidence="7">
    <location>
        <begin position="39"/>
        <end position="57"/>
    </location>
</feature>
<feature type="domain" description="Autotransporter" evidence="9">
    <location>
        <begin position="635"/>
        <end position="935"/>
    </location>
</feature>
<evidence type="ECO:0000259" key="9">
    <source>
        <dbReference type="PROSITE" id="PS51208"/>
    </source>
</evidence>
<keyword evidence="4 6" id="KW-0378">Hydrolase</keyword>
<evidence type="ECO:0000256" key="4">
    <source>
        <dbReference type="ARBA" id="ARBA00022801"/>
    </source>
</evidence>
<dbReference type="CDD" id="cd04848">
    <property type="entry name" value="Peptidases_S8_Autotransporter_serine_protease_like"/>
    <property type="match status" value="1"/>
</dbReference>
<comment type="similarity">
    <text evidence="1 6">Belongs to the peptidase S8 family.</text>
</comment>
<evidence type="ECO:0000256" key="3">
    <source>
        <dbReference type="ARBA" id="ARBA00022729"/>
    </source>
</evidence>
<feature type="region of interest" description="Disordered" evidence="7">
    <location>
        <begin position="31"/>
        <end position="58"/>
    </location>
</feature>
<dbReference type="NCBIfam" id="TIGR02601">
    <property type="entry name" value="autotrns_rpt"/>
    <property type="match status" value="1"/>
</dbReference>
<dbReference type="SUPFAM" id="SSF103515">
    <property type="entry name" value="Autotransporter"/>
    <property type="match status" value="1"/>
</dbReference>
<reference evidence="10 11" key="1">
    <citation type="journal article" date="2015" name="BMC Genomics">
        <title>Comparative genomics and metabolic profiling of the genus Lysobacter.</title>
        <authorList>
            <person name="de Bruijn I."/>
            <person name="Cheng X."/>
            <person name="de Jager V."/>
            <person name="Exposito R.G."/>
            <person name="Watrous J."/>
            <person name="Patel N."/>
            <person name="Postma J."/>
            <person name="Dorrestein P.C."/>
            <person name="Kobayashi D."/>
            <person name="Raaijmakers J.M."/>
        </authorList>
    </citation>
    <scope>NUCLEOTIDE SEQUENCE [LARGE SCALE GENOMIC DNA]</scope>
    <source>
        <strain evidence="10 11">76</strain>
    </source>
</reference>
<dbReference type="PROSITE" id="PS00138">
    <property type="entry name" value="SUBTILASE_SER"/>
    <property type="match status" value="1"/>
</dbReference>
<dbReference type="eggNOG" id="COG4625">
    <property type="taxonomic scope" value="Bacteria"/>
</dbReference>
<dbReference type="PROSITE" id="PS51892">
    <property type="entry name" value="SUBTILASE"/>
    <property type="match status" value="1"/>
</dbReference>
<keyword evidence="5 6" id="KW-0720">Serine protease</keyword>
<dbReference type="InterPro" id="IPR000209">
    <property type="entry name" value="Peptidase_S8/S53_dom"/>
</dbReference>
<dbReference type="SUPFAM" id="SSF52743">
    <property type="entry name" value="Subtilisin-like"/>
    <property type="match status" value="1"/>
</dbReference>
<dbReference type="InterPro" id="IPR013425">
    <property type="entry name" value="Autotrns_rpt"/>
</dbReference>
<dbReference type="InterPro" id="IPR023828">
    <property type="entry name" value="Peptidase_S8_Ser-AS"/>
</dbReference>
<evidence type="ECO:0000256" key="7">
    <source>
        <dbReference type="SAM" id="MobiDB-lite"/>
    </source>
</evidence>
<dbReference type="Proteomes" id="UP000060787">
    <property type="component" value="Chromosome"/>
</dbReference>
<feature type="active site" description="Charge relay system" evidence="6">
    <location>
        <position position="125"/>
    </location>
</feature>
<dbReference type="InterPro" id="IPR005546">
    <property type="entry name" value="Autotransporte_beta"/>
</dbReference>
<keyword evidence="11" id="KW-1185">Reference proteome</keyword>
<dbReference type="PANTHER" id="PTHR43806:SF11">
    <property type="entry name" value="CEREVISIN-RELATED"/>
    <property type="match status" value="1"/>
</dbReference>
<organism evidence="10 11">
    <name type="scientific">Lysobacter antibioticus</name>
    <dbReference type="NCBI Taxonomy" id="84531"/>
    <lineage>
        <taxon>Bacteria</taxon>
        <taxon>Pseudomonadati</taxon>
        <taxon>Pseudomonadota</taxon>
        <taxon>Gammaproteobacteria</taxon>
        <taxon>Lysobacterales</taxon>
        <taxon>Lysobacteraceae</taxon>
        <taxon>Lysobacter</taxon>
    </lineage>
</organism>
<dbReference type="PRINTS" id="PR00723">
    <property type="entry name" value="SUBTILISIN"/>
</dbReference>
<gene>
    <name evidence="10" type="ORF">LA76x_3180</name>
</gene>
<evidence type="ECO:0000256" key="8">
    <source>
        <dbReference type="SAM" id="SignalP"/>
    </source>
</evidence>